<dbReference type="AlphaFoldDB" id="A0A5N0DTN0"/>
<reference evidence="1 2" key="1">
    <citation type="submission" date="2019-09" db="EMBL/GenBank/DDBJ databases">
        <authorList>
            <person name="Wang X."/>
        </authorList>
    </citation>
    <scope>NUCLEOTIDE SEQUENCE [LARGE SCALE GENOMIC DNA]</scope>
    <source>
        <strain evidence="1 2">CICC 11023</strain>
    </source>
</reference>
<comment type="caution">
    <text evidence="1">The sequence shown here is derived from an EMBL/GenBank/DDBJ whole genome shotgun (WGS) entry which is preliminary data.</text>
</comment>
<keyword evidence="2" id="KW-1185">Reference proteome</keyword>
<proteinExistence type="predicted"/>
<protein>
    <submittedName>
        <fullName evidence="1">Uncharacterized protein</fullName>
    </submittedName>
</protein>
<dbReference type="OrthoDB" id="4569839at2"/>
<sequence length="180" mass="19799">MDNEPGNGPANVDQLIQLCTAIIQQYRPPDSTPSNTLEDGNDLTLSIFSELQYALQSRNLSAKGPATQALPAQVDVPHSRLVFKRALPHYAERVVAIYRGNRLPAVLVQIYDQDSRDGGNGADCEQRPTFRLPHADEAIAVQIQDCDERVRLVSFVTYVPIDTSGSDSRVAVYSDSPQAF</sequence>
<name>A0A5N0DTN0_9NOCA</name>
<dbReference type="EMBL" id="VXLC01000045">
    <property type="protein sequence ID" value="KAA8879670.1"/>
    <property type="molecule type" value="Genomic_DNA"/>
</dbReference>
<gene>
    <name evidence="1" type="ORF">F3087_43720</name>
</gene>
<dbReference type="Proteomes" id="UP000323876">
    <property type="component" value="Unassembled WGS sequence"/>
</dbReference>
<accession>A0A5N0DTN0</accession>
<organism evidence="1 2">
    <name type="scientific">Nocardia colli</name>
    <dbReference type="NCBI Taxonomy" id="2545717"/>
    <lineage>
        <taxon>Bacteria</taxon>
        <taxon>Bacillati</taxon>
        <taxon>Actinomycetota</taxon>
        <taxon>Actinomycetes</taxon>
        <taxon>Mycobacteriales</taxon>
        <taxon>Nocardiaceae</taxon>
        <taxon>Nocardia</taxon>
    </lineage>
</organism>
<evidence type="ECO:0000313" key="1">
    <source>
        <dbReference type="EMBL" id="KAA8879670.1"/>
    </source>
</evidence>
<evidence type="ECO:0000313" key="2">
    <source>
        <dbReference type="Proteomes" id="UP000323876"/>
    </source>
</evidence>
<dbReference type="RefSeq" id="WP_150408098.1">
    <property type="nucleotide sequence ID" value="NZ_VXLC01000045.1"/>
</dbReference>